<evidence type="ECO:0000256" key="7">
    <source>
        <dbReference type="ARBA" id="ARBA00023242"/>
    </source>
</evidence>
<keyword evidence="4" id="KW-0479">Metal-binding</keyword>
<dbReference type="GO" id="GO:0003697">
    <property type="term" value="F:single-stranded DNA binding"/>
    <property type="evidence" value="ECO:0007669"/>
    <property type="project" value="InterPro"/>
</dbReference>
<dbReference type="Gene3D" id="2.40.50.140">
    <property type="entry name" value="Nucleic acid-binding proteins"/>
    <property type="match status" value="1"/>
</dbReference>
<comment type="caution">
    <text evidence="11">The sequence shown here is derived from an EMBL/GenBank/DDBJ whole genome shotgun (WGS) entry which is preliminary data.</text>
</comment>
<comment type="subcellular location">
    <subcellularLocation>
        <location evidence="1">Nucleus</location>
    </subcellularLocation>
</comment>
<feature type="domain" description="MCM10 OB-fold" evidence="10">
    <location>
        <begin position="18"/>
        <end position="126"/>
    </location>
</feature>
<dbReference type="InterPro" id="IPR040184">
    <property type="entry name" value="Mcm10"/>
</dbReference>
<dbReference type="GO" id="GO:0003688">
    <property type="term" value="F:DNA replication origin binding"/>
    <property type="evidence" value="ECO:0007669"/>
    <property type="project" value="TreeGrafter"/>
</dbReference>
<dbReference type="PANTHER" id="PTHR13454">
    <property type="entry name" value="PROTEIN MCM10 HOMOLOG"/>
    <property type="match status" value="1"/>
</dbReference>
<dbReference type="InterPro" id="IPR015408">
    <property type="entry name" value="Znf_Mcm10/DnaG"/>
</dbReference>
<sequence>MSNAFVPMDQIATLVNKFKSIRVGQKPSKEWGTVGVIERLRHFPVQEKQDNNNDNKSDSKGTKFCIARISNMSGAYFHLFVFGKAYKEFKEKLKVADVISILKPDIARSSDQNADIGLYVGNREQLVLVGESEDLVQCSQFIRPNKQCQSMLDGRTGKLCNYHIELACKASKNSRMELASGLNSMLISNGGLEVRYAKVSTGGVGGRNTYQLAQSERKYDKEYTYVFEGRRSITSEGKELHVKKPQTQVEDLKNNQELAGFLKGKNDPGAEMIRKIIGIQEEKQKSTSSALSVEAMLKMGYSHKEVLTKDQSDKKRKAIDDLLQRSETRTASDSKKPRYVDL</sequence>
<dbReference type="AlphaFoldDB" id="A0A8H7VK42"/>
<feature type="region of interest" description="Disordered" evidence="8">
    <location>
        <begin position="304"/>
        <end position="342"/>
    </location>
</feature>
<name>A0A8H7VK42_9FUNG</name>
<evidence type="ECO:0000256" key="1">
    <source>
        <dbReference type="ARBA" id="ARBA00004123"/>
    </source>
</evidence>
<dbReference type="InterPro" id="IPR055065">
    <property type="entry name" value="OB_MCM10"/>
</dbReference>
<dbReference type="GO" id="GO:0008270">
    <property type="term" value="F:zinc ion binding"/>
    <property type="evidence" value="ECO:0007669"/>
    <property type="project" value="UniProtKB-KW"/>
</dbReference>
<evidence type="ECO:0000313" key="12">
    <source>
        <dbReference type="Proteomes" id="UP000646827"/>
    </source>
</evidence>
<organism evidence="11 12">
    <name type="scientific">Circinella minor</name>
    <dbReference type="NCBI Taxonomy" id="1195481"/>
    <lineage>
        <taxon>Eukaryota</taxon>
        <taxon>Fungi</taxon>
        <taxon>Fungi incertae sedis</taxon>
        <taxon>Mucoromycota</taxon>
        <taxon>Mucoromycotina</taxon>
        <taxon>Mucoromycetes</taxon>
        <taxon>Mucorales</taxon>
        <taxon>Lichtheimiaceae</taxon>
        <taxon>Circinella</taxon>
    </lineage>
</organism>
<keyword evidence="3" id="KW-0235">DNA replication</keyword>
<dbReference type="InterPro" id="IPR012340">
    <property type="entry name" value="NA-bd_OB-fold"/>
</dbReference>
<keyword evidence="7" id="KW-0539">Nucleus</keyword>
<reference evidence="11 12" key="1">
    <citation type="submission" date="2020-12" db="EMBL/GenBank/DDBJ databases">
        <title>Metabolic potential, ecology and presence of endohyphal bacteria is reflected in genomic diversity of Mucoromycotina.</title>
        <authorList>
            <person name="Muszewska A."/>
            <person name="Okrasinska A."/>
            <person name="Steczkiewicz K."/>
            <person name="Drgas O."/>
            <person name="Orlowska M."/>
            <person name="Perlinska-Lenart U."/>
            <person name="Aleksandrzak-Piekarczyk T."/>
            <person name="Szatraj K."/>
            <person name="Zielenkiewicz U."/>
            <person name="Pilsyk S."/>
            <person name="Malc E."/>
            <person name="Mieczkowski P."/>
            <person name="Kruszewska J.S."/>
            <person name="Biernat P."/>
            <person name="Pawlowska J."/>
        </authorList>
    </citation>
    <scope>NUCLEOTIDE SEQUENCE [LARGE SCALE GENOMIC DNA]</scope>
    <source>
        <strain evidence="11 12">CBS 142.35</strain>
    </source>
</reference>
<dbReference type="Pfam" id="PF09329">
    <property type="entry name" value="zf-primase"/>
    <property type="match status" value="1"/>
</dbReference>
<evidence type="ECO:0000313" key="11">
    <source>
        <dbReference type="EMBL" id="KAG2225741.1"/>
    </source>
</evidence>
<evidence type="ECO:0000256" key="8">
    <source>
        <dbReference type="SAM" id="MobiDB-lite"/>
    </source>
</evidence>
<keyword evidence="6" id="KW-0862">Zinc</keyword>
<evidence type="ECO:0008006" key="13">
    <source>
        <dbReference type="Google" id="ProtNLM"/>
    </source>
</evidence>
<dbReference type="OrthoDB" id="273123at2759"/>
<dbReference type="GO" id="GO:0043596">
    <property type="term" value="C:nuclear replication fork"/>
    <property type="evidence" value="ECO:0007669"/>
    <property type="project" value="TreeGrafter"/>
</dbReference>
<keyword evidence="5" id="KW-0863">Zinc-finger</keyword>
<dbReference type="Pfam" id="PF22379">
    <property type="entry name" value="OB_MCM10"/>
    <property type="match status" value="1"/>
</dbReference>
<dbReference type="EMBL" id="JAEPRB010000024">
    <property type="protein sequence ID" value="KAG2225741.1"/>
    <property type="molecule type" value="Genomic_DNA"/>
</dbReference>
<gene>
    <name evidence="11" type="ORF">INT45_011409</name>
</gene>
<evidence type="ECO:0000256" key="6">
    <source>
        <dbReference type="ARBA" id="ARBA00022833"/>
    </source>
</evidence>
<protein>
    <recommendedName>
        <fullName evidence="13">Zinc finger Mcm10/DnaG-type domain-containing protein</fullName>
    </recommendedName>
</protein>
<evidence type="ECO:0000256" key="4">
    <source>
        <dbReference type="ARBA" id="ARBA00022723"/>
    </source>
</evidence>
<comment type="similarity">
    <text evidence="2">Belongs to the MCM10 family.</text>
</comment>
<proteinExistence type="inferred from homology"/>
<accession>A0A8H7VK42</accession>
<evidence type="ECO:0000256" key="3">
    <source>
        <dbReference type="ARBA" id="ARBA00022705"/>
    </source>
</evidence>
<evidence type="ECO:0000259" key="10">
    <source>
        <dbReference type="Pfam" id="PF22379"/>
    </source>
</evidence>
<evidence type="ECO:0000259" key="9">
    <source>
        <dbReference type="Pfam" id="PF09329"/>
    </source>
</evidence>
<evidence type="ECO:0000256" key="2">
    <source>
        <dbReference type="ARBA" id="ARBA00009679"/>
    </source>
</evidence>
<dbReference type="Proteomes" id="UP000646827">
    <property type="component" value="Unassembled WGS sequence"/>
</dbReference>
<feature type="domain" description="Zinc finger Mcm10/DnaG-type" evidence="9">
    <location>
        <begin position="130"/>
        <end position="175"/>
    </location>
</feature>
<keyword evidence="12" id="KW-1185">Reference proteome</keyword>
<dbReference type="GO" id="GO:0006270">
    <property type="term" value="P:DNA replication initiation"/>
    <property type="evidence" value="ECO:0007669"/>
    <property type="project" value="InterPro"/>
</dbReference>
<evidence type="ECO:0000256" key="5">
    <source>
        <dbReference type="ARBA" id="ARBA00022771"/>
    </source>
</evidence>
<dbReference type="PANTHER" id="PTHR13454:SF11">
    <property type="entry name" value="PROTEIN MCM10 HOMOLOG"/>
    <property type="match status" value="1"/>
</dbReference>